<accession>A0AAW2ZAG9</accession>
<sequence>MALNSYLDTEDVLDGMKSESPTTPRESKREERRKKRQLIKLVADETENDHIYTPADKSNSQSDGKLRDELEKLGIDYKTLLIKCERLVIEKEQSVVEAEKLTNEHKEVVDGLKEEINRLKKQQEGSTRRHQKRNEKLNDELNKLKLKAESDAQIIEKFNTKYINESELLKEVQGENDMLRGQISDESSVSKAVDESNRKLESLQQEYDEQTKLVQTLQEQIQTHVDQTQHLNTELEKYKGIEEKHLKEKEMLKQDIEQLQRNIDQQSSAKKEHEQDEVELVGLRQFKTKAENEAKEHSVQVNDLQKQIKELTTQIKDLEQAKDLQAKTDNTKEPSITVQSQHQVTITTTEESNEVTNILQKVQSNDPTLTKINLQSKNINSQQAILLCEAIRNNSKINEIDFSKNPLIQGQQCIDSICDLLDANNHIQNLYLDDTKLINFSRLLNCIKQHTNLIDVTLPDAATDKELDELDNILDAR</sequence>
<name>A0AAW2ZAG9_9EUKA</name>
<organism evidence="3 4">
    <name type="scientific">Acrasis kona</name>
    <dbReference type="NCBI Taxonomy" id="1008807"/>
    <lineage>
        <taxon>Eukaryota</taxon>
        <taxon>Discoba</taxon>
        <taxon>Heterolobosea</taxon>
        <taxon>Tetramitia</taxon>
        <taxon>Eutetramitia</taxon>
        <taxon>Acrasidae</taxon>
        <taxon>Acrasis</taxon>
    </lineage>
</organism>
<dbReference type="InterPro" id="IPR032675">
    <property type="entry name" value="LRR_dom_sf"/>
</dbReference>
<dbReference type="Proteomes" id="UP001431209">
    <property type="component" value="Unassembled WGS sequence"/>
</dbReference>
<feature type="region of interest" description="Disordered" evidence="2">
    <location>
        <begin position="1"/>
        <end position="64"/>
    </location>
</feature>
<protein>
    <submittedName>
        <fullName evidence="3">Bzrap1</fullName>
    </submittedName>
</protein>
<feature type="region of interest" description="Disordered" evidence="2">
    <location>
        <begin position="327"/>
        <end position="349"/>
    </location>
</feature>
<keyword evidence="1" id="KW-0175">Coiled coil</keyword>
<dbReference type="EMBL" id="JAOPGA020001156">
    <property type="protein sequence ID" value="KAL0485676.1"/>
    <property type="molecule type" value="Genomic_DNA"/>
</dbReference>
<proteinExistence type="predicted"/>
<feature type="compositionally biased region" description="Polar residues" evidence="2">
    <location>
        <begin position="333"/>
        <end position="349"/>
    </location>
</feature>
<evidence type="ECO:0000256" key="2">
    <source>
        <dbReference type="SAM" id="MobiDB-lite"/>
    </source>
</evidence>
<dbReference type="Gene3D" id="3.80.10.10">
    <property type="entry name" value="Ribonuclease Inhibitor"/>
    <property type="match status" value="1"/>
</dbReference>
<dbReference type="AlphaFoldDB" id="A0AAW2ZAG9"/>
<feature type="coiled-coil region" evidence="1">
    <location>
        <begin position="84"/>
        <end position="154"/>
    </location>
</feature>
<gene>
    <name evidence="3" type="ORF">AKO1_003349</name>
</gene>
<comment type="caution">
    <text evidence="3">The sequence shown here is derived from an EMBL/GenBank/DDBJ whole genome shotgun (WGS) entry which is preliminary data.</text>
</comment>
<dbReference type="SUPFAM" id="SSF52047">
    <property type="entry name" value="RNI-like"/>
    <property type="match status" value="1"/>
</dbReference>
<evidence type="ECO:0000313" key="3">
    <source>
        <dbReference type="EMBL" id="KAL0485676.1"/>
    </source>
</evidence>
<evidence type="ECO:0000313" key="4">
    <source>
        <dbReference type="Proteomes" id="UP001431209"/>
    </source>
</evidence>
<reference evidence="3 4" key="1">
    <citation type="submission" date="2024-03" db="EMBL/GenBank/DDBJ databases">
        <title>The Acrasis kona genome and developmental transcriptomes reveal deep origins of eukaryotic multicellular pathways.</title>
        <authorList>
            <person name="Sheikh S."/>
            <person name="Fu C.-J."/>
            <person name="Brown M.W."/>
            <person name="Baldauf S.L."/>
        </authorList>
    </citation>
    <scope>NUCLEOTIDE SEQUENCE [LARGE SCALE GENOMIC DNA]</scope>
    <source>
        <strain evidence="3 4">ATCC MYA-3509</strain>
    </source>
</reference>
<keyword evidence="4" id="KW-1185">Reference proteome</keyword>
<evidence type="ECO:0000256" key="1">
    <source>
        <dbReference type="SAM" id="Coils"/>
    </source>
</evidence>